<dbReference type="EMBL" id="AGNL01010529">
    <property type="protein sequence ID" value="EJK69048.1"/>
    <property type="molecule type" value="Genomic_DNA"/>
</dbReference>
<feature type="compositionally biased region" description="Low complexity" evidence="1">
    <location>
        <begin position="268"/>
        <end position="280"/>
    </location>
</feature>
<comment type="caution">
    <text evidence="2">The sequence shown here is derived from an EMBL/GenBank/DDBJ whole genome shotgun (WGS) entry which is preliminary data.</text>
</comment>
<sequence>SKFKEECDSNSTPAAVAAVVLEVEIVVHRVVHEVVHVAAVPDGADIAAEAHVGAVHAVAEEECKGGLRPAVARPLSQAEPPLARLDRSRPELARVTLGRQALAHGQPGLVPLLLPRRAAVSSPTVLRGGVPMPALPIEAQGQQALLSGGTQDCPLVSNGLSSRIFARHVSVAVPASGRAQQQSDTEPSAQGSFLLDMVRNSLLGRRGSGRPPRRQVKSRRLSWAKPLAPSSPAPPREHPRNEARQRPIGRGASAWPKSARHGVGGAENGEAAAGDADQAI</sequence>
<reference evidence="2 3" key="1">
    <citation type="journal article" date="2012" name="Genome Biol.">
        <title>Genome and low-iron response of an oceanic diatom adapted to chronic iron limitation.</title>
        <authorList>
            <person name="Lommer M."/>
            <person name="Specht M."/>
            <person name="Roy A.S."/>
            <person name="Kraemer L."/>
            <person name="Andreson R."/>
            <person name="Gutowska M.A."/>
            <person name="Wolf J."/>
            <person name="Bergner S.V."/>
            <person name="Schilhabel M.B."/>
            <person name="Klostermeier U.C."/>
            <person name="Beiko R.G."/>
            <person name="Rosenstiel P."/>
            <person name="Hippler M."/>
            <person name="Laroche J."/>
        </authorList>
    </citation>
    <scope>NUCLEOTIDE SEQUENCE [LARGE SCALE GENOMIC DNA]</scope>
    <source>
        <strain evidence="2 3">CCMP1005</strain>
    </source>
</reference>
<feature type="non-terminal residue" evidence="2">
    <location>
        <position position="1"/>
    </location>
</feature>
<dbReference type="AlphaFoldDB" id="K0SRU4"/>
<accession>K0SRU4</accession>
<keyword evidence="3" id="KW-1185">Reference proteome</keyword>
<evidence type="ECO:0000313" key="2">
    <source>
        <dbReference type="EMBL" id="EJK69048.1"/>
    </source>
</evidence>
<feature type="region of interest" description="Disordered" evidence="1">
    <location>
        <begin position="202"/>
        <end position="280"/>
    </location>
</feature>
<feature type="compositionally biased region" description="Basic and acidic residues" evidence="1">
    <location>
        <begin position="235"/>
        <end position="245"/>
    </location>
</feature>
<dbReference type="Proteomes" id="UP000266841">
    <property type="component" value="Unassembled WGS sequence"/>
</dbReference>
<protein>
    <submittedName>
        <fullName evidence="2">Uncharacterized protein</fullName>
    </submittedName>
</protein>
<gene>
    <name evidence="2" type="ORF">THAOC_09735</name>
</gene>
<feature type="compositionally biased region" description="Basic residues" evidence="1">
    <location>
        <begin position="207"/>
        <end position="222"/>
    </location>
</feature>
<organism evidence="2 3">
    <name type="scientific">Thalassiosira oceanica</name>
    <name type="common">Marine diatom</name>
    <dbReference type="NCBI Taxonomy" id="159749"/>
    <lineage>
        <taxon>Eukaryota</taxon>
        <taxon>Sar</taxon>
        <taxon>Stramenopiles</taxon>
        <taxon>Ochrophyta</taxon>
        <taxon>Bacillariophyta</taxon>
        <taxon>Coscinodiscophyceae</taxon>
        <taxon>Thalassiosirophycidae</taxon>
        <taxon>Thalassiosirales</taxon>
        <taxon>Thalassiosiraceae</taxon>
        <taxon>Thalassiosira</taxon>
    </lineage>
</organism>
<name>K0SRU4_THAOC</name>
<proteinExistence type="predicted"/>
<evidence type="ECO:0000313" key="3">
    <source>
        <dbReference type="Proteomes" id="UP000266841"/>
    </source>
</evidence>
<evidence type="ECO:0000256" key="1">
    <source>
        <dbReference type="SAM" id="MobiDB-lite"/>
    </source>
</evidence>